<feature type="compositionally biased region" description="Polar residues" evidence="2">
    <location>
        <begin position="703"/>
        <end position="716"/>
    </location>
</feature>
<keyword evidence="1" id="KW-0866">Nonsense-mediated mRNA decay</keyword>
<dbReference type="InterPro" id="IPR011990">
    <property type="entry name" value="TPR-like_helical_dom_sf"/>
</dbReference>
<dbReference type="Pfam" id="PF10373">
    <property type="entry name" value="EST1_DNA_bind"/>
    <property type="match status" value="1"/>
</dbReference>
<feature type="region of interest" description="Disordered" evidence="2">
    <location>
        <begin position="1022"/>
        <end position="1154"/>
    </location>
</feature>
<dbReference type="InterPro" id="IPR019458">
    <property type="entry name" value="Est1-like_N"/>
</dbReference>
<feature type="compositionally biased region" description="Pro residues" evidence="2">
    <location>
        <begin position="1060"/>
        <end position="1079"/>
    </location>
</feature>
<feature type="region of interest" description="Disordered" evidence="2">
    <location>
        <begin position="604"/>
        <end position="626"/>
    </location>
</feature>
<evidence type="ECO:0000256" key="2">
    <source>
        <dbReference type="SAM" id="MobiDB-lite"/>
    </source>
</evidence>
<comment type="caution">
    <text evidence="5">The sequence shown here is derived from an EMBL/GenBank/DDBJ whole genome shotgun (WGS) entry which is preliminary data.</text>
</comment>
<dbReference type="InterPro" id="IPR018834">
    <property type="entry name" value="DNA/RNA-bd_Est1-type"/>
</dbReference>
<dbReference type="SUPFAM" id="SSF48452">
    <property type="entry name" value="TPR-like"/>
    <property type="match status" value="1"/>
</dbReference>
<gene>
    <name evidence="5" type="primary">SMG7</name>
    <name evidence="5" type="ORF">SK128_005358</name>
</gene>
<name>A0AAN8X6Q5_HALRR</name>
<feature type="compositionally biased region" description="Polar residues" evidence="2">
    <location>
        <begin position="737"/>
        <end position="758"/>
    </location>
</feature>
<evidence type="ECO:0000259" key="4">
    <source>
        <dbReference type="Pfam" id="PF10374"/>
    </source>
</evidence>
<evidence type="ECO:0000313" key="5">
    <source>
        <dbReference type="EMBL" id="KAK7078886.1"/>
    </source>
</evidence>
<feature type="domain" description="DNA/RNA-binding" evidence="3">
    <location>
        <begin position="171"/>
        <end position="451"/>
    </location>
</feature>
<feature type="compositionally biased region" description="Polar residues" evidence="2">
    <location>
        <begin position="782"/>
        <end position="814"/>
    </location>
</feature>
<accession>A0AAN8X6Q5</accession>
<reference evidence="5 6" key="1">
    <citation type="submission" date="2023-11" db="EMBL/GenBank/DDBJ databases">
        <title>Halocaridina rubra genome assembly.</title>
        <authorList>
            <person name="Smith C."/>
        </authorList>
    </citation>
    <scope>NUCLEOTIDE SEQUENCE [LARGE SCALE GENOMIC DNA]</scope>
    <source>
        <strain evidence="5">EP-1</strain>
        <tissue evidence="5">Whole</tissue>
    </source>
</reference>
<proteinExistence type="predicted"/>
<evidence type="ECO:0000313" key="6">
    <source>
        <dbReference type="Proteomes" id="UP001381693"/>
    </source>
</evidence>
<evidence type="ECO:0000259" key="3">
    <source>
        <dbReference type="Pfam" id="PF10373"/>
    </source>
</evidence>
<dbReference type="AlphaFoldDB" id="A0AAN8X6Q5"/>
<protein>
    <submittedName>
        <fullName evidence="5">Protein smg7</fullName>
    </submittedName>
</protein>
<dbReference type="PANTHER" id="PTHR15696:SF5">
    <property type="entry name" value="NONSENSE-MEDIATED MRNA DECAY FACTOR SMG7"/>
    <property type="match status" value="1"/>
</dbReference>
<feature type="compositionally biased region" description="Basic and acidic residues" evidence="2">
    <location>
        <begin position="558"/>
        <end position="567"/>
    </location>
</feature>
<feature type="compositionally biased region" description="Polar residues" evidence="2">
    <location>
        <begin position="765"/>
        <end position="774"/>
    </location>
</feature>
<feature type="region of interest" description="Disordered" evidence="2">
    <location>
        <begin position="533"/>
        <end position="585"/>
    </location>
</feature>
<dbReference type="Pfam" id="PF10374">
    <property type="entry name" value="EST1"/>
    <property type="match status" value="1"/>
</dbReference>
<feature type="region of interest" description="Disordered" evidence="2">
    <location>
        <begin position="642"/>
        <end position="846"/>
    </location>
</feature>
<dbReference type="EMBL" id="JAXCGZ010007636">
    <property type="protein sequence ID" value="KAK7078886.1"/>
    <property type="molecule type" value="Genomic_DNA"/>
</dbReference>
<organism evidence="5 6">
    <name type="scientific">Halocaridina rubra</name>
    <name type="common">Hawaiian red shrimp</name>
    <dbReference type="NCBI Taxonomy" id="373956"/>
    <lineage>
        <taxon>Eukaryota</taxon>
        <taxon>Metazoa</taxon>
        <taxon>Ecdysozoa</taxon>
        <taxon>Arthropoda</taxon>
        <taxon>Crustacea</taxon>
        <taxon>Multicrustacea</taxon>
        <taxon>Malacostraca</taxon>
        <taxon>Eumalacostraca</taxon>
        <taxon>Eucarida</taxon>
        <taxon>Decapoda</taxon>
        <taxon>Pleocyemata</taxon>
        <taxon>Caridea</taxon>
        <taxon>Atyoidea</taxon>
        <taxon>Atyidae</taxon>
        <taxon>Halocaridina</taxon>
    </lineage>
</organism>
<evidence type="ECO:0000256" key="1">
    <source>
        <dbReference type="ARBA" id="ARBA00023161"/>
    </source>
</evidence>
<dbReference type="InterPro" id="IPR045153">
    <property type="entry name" value="Est1/Ebs1-like"/>
</dbReference>
<feature type="domain" description="Telomerase activating protein Est1-like N-terminal" evidence="4">
    <location>
        <begin position="57"/>
        <end position="168"/>
    </location>
</feature>
<dbReference type="GO" id="GO:0070034">
    <property type="term" value="F:telomerase RNA binding"/>
    <property type="evidence" value="ECO:0007669"/>
    <property type="project" value="TreeGrafter"/>
</dbReference>
<sequence>MKTDSQLLREAEGLKCRLNNCPTLVGNNEAWAIQHQLQVVCGQLLVHWIDVALDHGVERDLWNLGFRNTITQLQAQAKDKQGGSSEARDLLGWFLNSASGFYLQLFNQICTEYGLDLPFRRKDSIYGAVDLNGSAKDKSKGSSLKNALYLCQYCLVHLGDLARYRHQAKQAETYYRHAVVVAPTSGHPYNQLALLEAGRGNRLAAVALYVRAMCVPCPFPGAPANLTQTLSKLLATSGNQEIGGSTRVTGEEYTHLFLQCHAKLYLQGDVSGAREALPTLCSALSTLVATNAFTRTSLIQIVLVNLFALSYFSGSVKVKTVEEMGGGARKDEEKPEKFQIPKESEACLHVVEELTVGVLAALLLPVHTIRDPDQLLTYPALPAVRLLFEWVRHEGGMFVSAAMKGKQQIWPGLCTLVNNLQQPLSSFTPSKYSDIPLTEDWDLQGFEPLQKMLSKYKYREGLCKPSPEEYNCIRASRLTDVAKWFSDQSIDGNFVIKIRDGSGNAITGGVRFEPMQHSSPPVDEVRALEQLSLQPKVQDKQSGRKGKMGILKPQGSLERARESRDQQEPPEQAEKSLTAPEGKDLREQGSGMIIKVSGASNQLHTPVPLQSQQPSVGPSPNLTRPRTRTNVALQAIMKRNSAMQEAKQVTFKTPSPAISPNPSEASSDSHRSQLSTPPLHPPSLQRDPLSTSPMPHHLGQIFPVTSQEQGSPYSRQNQDDIPFSNQQYKTQPPPQWNLGNNTSSNMLPQHGNSRNMTSEHAVGGNMNSQQNLSLPQHHPVSSGPNFNLQRNAMGQSPQEVLRQLQTSASSQSDRLTAGIFNRPPVENFHQLSGPPPLRPAPDLGNRVREPAPRMLEMMGMTRAPPSFGPVEGLANPGRMSESSRHVSQPPFRLLHGQQETDSASSQTKLGQATHPLLSPGAMNTHVFSLESRQNINPPTGITNHRNIFGEGGDMGSQRGPGMSPPVNMGWSTGQDGKPYHMTHPPPTLANLLQQHASVDMRLNLNIDPSTDNLKSTLARLPSRAPLHNPSLGSPLHPRSPQGVGQHNPVHMGMMSRNTSQPPPSMPMNQPPRGQPPPFMPEGSDNEGPSGSTYSLFSPMSGGSLGLGAGPNHTVPHPLYPSSSQPSGQQSLWSGPGPSPLERLLEQKKYSNVPK</sequence>
<dbReference type="GO" id="GO:0000184">
    <property type="term" value="P:nuclear-transcribed mRNA catabolic process, nonsense-mediated decay"/>
    <property type="evidence" value="ECO:0007669"/>
    <property type="project" value="UniProtKB-KW"/>
</dbReference>
<feature type="compositionally biased region" description="Polar residues" evidence="2">
    <location>
        <begin position="1086"/>
        <end position="1097"/>
    </location>
</feature>
<feature type="compositionally biased region" description="Polar residues" evidence="2">
    <location>
        <begin position="650"/>
        <end position="676"/>
    </location>
</feature>
<dbReference type="GO" id="GO:0005697">
    <property type="term" value="C:telomerase holoenzyme complex"/>
    <property type="evidence" value="ECO:0007669"/>
    <property type="project" value="TreeGrafter"/>
</dbReference>
<dbReference type="Gene3D" id="1.25.40.10">
    <property type="entry name" value="Tetratricopeptide repeat domain"/>
    <property type="match status" value="1"/>
</dbReference>
<dbReference type="PANTHER" id="PTHR15696">
    <property type="entry name" value="SMG-7 SUPPRESSOR WITH MORPHOLOGICAL EFFECT ON GENITALIA PROTEIN 7"/>
    <property type="match status" value="1"/>
</dbReference>
<dbReference type="Proteomes" id="UP001381693">
    <property type="component" value="Unassembled WGS sequence"/>
</dbReference>
<keyword evidence="6" id="KW-1185">Reference proteome</keyword>
<dbReference type="GO" id="GO:0042162">
    <property type="term" value="F:telomeric DNA binding"/>
    <property type="evidence" value="ECO:0007669"/>
    <property type="project" value="TreeGrafter"/>
</dbReference>
<feature type="compositionally biased region" description="Low complexity" evidence="2">
    <location>
        <begin position="1119"/>
        <end position="1135"/>
    </location>
</feature>